<dbReference type="GO" id="GO:0005829">
    <property type="term" value="C:cytosol"/>
    <property type="evidence" value="ECO:0007669"/>
    <property type="project" value="TreeGrafter"/>
</dbReference>
<dbReference type="InterPro" id="IPR027417">
    <property type="entry name" value="P-loop_NTPase"/>
</dbReference>
<dbReference type="Proteomes" id="UP000373449">
    <property type="component" value="Unassembled WGS sequence"/>
</dbReference>
<accession>A0A484ZIK2</accession>
<dbReference type="InterPro" id="IPR015946">
    <property type="entry name" value="KH_dom-like_a/b"/>
</dbReference>
<dbReference type="Gene3D" id="3.40.50.300">
    <property type="entry name" value="P-loop containing nucleotide triphosphate hydrolases"/>
    <property type="match status" value="1"/>
</dbReference>
<name>A0A484ZIK2_9GAMM</name>
<dbReference type="Gene3D" id="3.30.300.20">
    <property type="match status" value="1"/>
</dbReference>
<gene>
    <name evidence="1" type="primary">era_5</name>
    <name evidence="1" type="ORF">NCTC12282_03124</name>
</gene>
<evidence type="ECO:0000313" key="1">
    <source>
        <dbReference type="EMBL" id="VFS48292.1"/>
    </source>
</evidence>
<dbReference type="PANTHER" id="PTHR42698">
    <property type="entry name" value="GTPASE ERA"/>
    <property type="match status" value="1"/>
</dbReference>
<dbReference type="GO" id="GO:0019843">
    <property type="term" value="F:rRNA binding"/>
    <property type="evidence" value="ECO:0007669"/>
    <property type="project" value="TreeGrafter"/>
</dbReference>
<organism evidence="1 2">
    <name type="scientific">Budvicia aquatica</name>
    <dbReference type="NCBI Taxonomy" id="82979"/>
    <lineage>
        <taxon>Bacteria</taxon>
        <taxon>Pseudomonadati</taxon>
        <taxon>Pseudomonadota</taxon>
        <taxon>Gammaproteobacteria</taxon>
        <taxon>Enterobacterales</taxon>
        <taxon>Budviciaceae</taxon>
        <taxon>Budvicia</taxon>
    </lineage>
</organism>
<dbReference type="SUPFAM" id="SSF52540">
    <property type="entry name" value="P-loop containing nucleoside triphosphate hydrolases"/>
    <property type="match status" value="1"/>
</dbReference>
<dbReference type="GO" id="GO:0043024">
    <property type="term" value="F:ribosomal small subunit binding"/>
    <property type="evidence" value="ECO:0007669"/>
    <property type="project" value="TreeGrafter"/>
</dbReference>
<evidence type="ECO:0000313" key="2">
    <source>
        <dbReference type="Proteomes" id="UP000373449"/>
    </source>
</evidence>
<dbReference type="PANTHER" id="PTHR42698:SF1">
    <property type="entry name" value="GTPASE ERA, MITOCHONDRIAL"/>
    <property type="match status" value="1"/>
</dbReference>
<proteinExistence type="predicted"/>
<dbReference type="AlphaFoldDB" id="A0A484ZIK2"/>
<protein>
    <submittedName>
        <fullName evidence="1">GTP-binding protein Era</fullName>
    </submittedName>
</protein>
<dbReference type="GO" id="GO:0000028">
    <property type="term" value="P:ribosomal small subunit assembly"/>
    <property type="evidence" value="ECO:0007669"/>
    <property type="project" value="TreeGrafter"/>
</dbReference>
<dbReference type="GO" id="GO:0005525">
    <property type="term" value="F:GTP binding"/>
    <property type="evidence" value="ECO:0007669"/>
    <property type="project" value="InterPro"/>
</dbReference>
<sequence length="121" mass="14263">MTRWWSISWRDLKSPVILAINKVDNVVDKESLLPHLDFLSKQMNFMDIVPISAEKGMNVDTIAGIVRKLLPEAEHHFPEDYITDRSQRFMASEIIREKLMRFLGEELPYSVTGRNRTFRRK</sequence>
<dbReference type="InterPro" id="IPR005662">
    <property type="entry name" value="GTPase_Era-like"/>
</dbReference>
<dbReference type="EMBL" id="CAADJA010000002">
    <property type="protein sequence ID" value="VFS48292.1"/>
    <property type="molecule type" value="Genomic_DNA"/>
</dbReference>
<reference evidence="1 2" key="1">
    <citation type="submission" date="2019-03" db="EMBL/GenBank/DDBJ databases">
        <authorList>
            <consortium name="Pathogen Informatics"/>
        </authorList>
    </citation>
    <scope>NUCLEOTIDE SEQUENCE [LARGE SCALE GENOMIC DNA]</scope>
    <source>
        <strain evidence="1 2">NCTC12282</strain>
    </source>
</reference>